<keyword evidence="1" id="KW-0732">Signal</keyword>
<gene>
    <name evidence="2" type="ORF">LTRI10_LOCUS95</name>
</gene>
<evidence type="ECO:0000313" key="2">
    <source>
        <dbReference type="EMBL" id="CAL1352104.1"/>
    </source>
</evidence>
<feature type="chain" id="PRO_5043449623" evidence="1">
    <location>
        <begin position="25"/>
        <end position="81"/>
    </location>
</feature>
<accession>A0AAV2C6A4</accession>
<keyword evidence="3" id="KW-1185">Reference proteome</keyword>
<feature type="signal peptide" evidence="1">
    <location>
        <begin position="1"/>
        <end position="24"/>
    </location>
</feature>
<protein>
    <submittedName>
        <fullName evidence="2">Uncharacterized protein</fullName>
    </submittedName>
</protein>
<reference evidence="2 3" key="1">
    <citation type="submission" date="2024-04" db="EMBL/GenBank/DDBJ databases">
        <authorList>
            <person name="Fracassetti M."/>
        </authorList>
    </citation>
    <scope>NUCLEOTIDE SEQUENCE [LARGE SCALE GENOMIC DNA]</scope>
</reference>
<sequence>MKGVAPMKLAFLVALLFLVAAVVATTEIYSCEKTEECLLFCDHQQCTVCHCDQKKKVCSCSFDEEEHTAAAHPMLNTTILH</sequence>
<proteinExistence type="predicted"/>
<evidence type="ECO:0000256" key="1">
    <source>
        <dbReference type="SAM" id="SignalP"/>
    </source>
</evidence>
<dbReference type="EMBL" id="OZ034813">
    <property type="protein sequence ID" value="CAL1352104.1"/>
    <property type="molecule type" value="Genomic_DNA"/>
</dbReference>
<dbReference type="Proteomes" id="UP001497516">
    <property type="component" value="Chromosome 1"/>
</dbReference>
<evidence type="ECO:0000313" key="3">
    <source>
        <dbReference type="Proteomes" id="UP001497516"/>
    </source>
</evidence>
<name>A0AAV2C6A4_9ROSI</name>
<organism evidence="2 3">
    <name type="scientific">Linum trigynum</name>
    <dbReference type="NCBI Taxonomy" id="586398"/>
    <lineage>
        <taxon>Eukaryota</taxon>
        <taxon>Viridiplantae</taxon>
        <taxon>Streptophyta</taxon>
        <taxon>Embryophyta</taxon>
        <taxon>Tracheophyta</taxon>
        <taxon>Spermatophyta</taxon>
        <taxon>Magnoliopsida</taxon>
        <taxon>eudicotyledons</taxon>
        <taxon>Gunneridae</taxon>
        <taxon>Pentapetalae</taxon>
        <taxon>rosids</taxon>
        <taxon>fabids</taxon>
        <taxon>Malpighiales</taxon>
        <taxon>Linaceae</taxon>
        <taxon>Linum</taxon>
    </lineage>
</organism>
<dbReference type="AlphaFoldDB" id="A0AAV2C6A4"/>